<feature type="signal peptide" evidence="1">
    <location>
        <begin position="1"/>
        <end position="19"/>
    </location>
</feature>
<dbReference type="InterPro" id="IPR036706">
    <property type="entry name" value="VOMI_sf"/>
</dbReference>
<name>A0A8B8AIQ9_CRAVI</name>
<dbReference type="PANTHER" id="PTHR18841">
    <property type="entry name" value="VITELLINE MEMBRANE OUTER LAYER PROTEIN I-RELATED"/>
    <property type="match status" value="1"/>
</dbReference>
<dbReference type="Proteomes" id="UP000694844">
    <property type="component" value="Chromosome 6"/>
</dbReference>
<keyword evidence="2" id="KW-1185">Reference proteome</keyword>
<evidence type="ECO:0000256" key="1">
    <source>
        <dbReference type="SAM" id="SignalP"/>
    </source>
</evidence>
<gene>
    <name evidence="3" type="primary">LOC111101628</name>
</gene>
<sequence>MNVERFLIVIVASLYWVEGREITKILTVKGGDWGSWGEIKYCPEGSFADGYKMQIEPPQGFGDDTSLNRVSLSCRDAETLEKTGNVTPYSNTRSFGSWGSETSCHKGQFLTSFALQVEKPQGAGDDTAANFVKFTCRNKTEGEPSVLYQQPGAGYWGSFGEWSEICPLGSAICGLQQMIEPFHGLWTDDTELNNLKFYCCQ</sequence>
<protein>
    <submittedName>
        <fullName evidence="3">Vitelline membrane outer layer protein 1 homolog isoform X2</fullName>
    </submittedName>
</protein>
<organism evidence="2 3">
    <name type="scientific">Crassostrea virginica</name>
    <name type="common">Eastern oyster</name>
    <dbReference type="NCBI Taxonomy" id="6565"/>
    <lineage>
        <taxon>Eukaryota</taxon>
        <taxon>Metazoa</taxon>
        <taxon>Spiralia</taxon>
        <taxon>Lophotrochozoa</taxon>
        <taxon>Mollusca</taxon>
        <taxon>Bivalvia</taxon>
        <taxon>Autobranchia</taxon>
        <taxon>Pteriomorphia</taxon>
        <taxon>Ostreida</taxon>
        <taxon>Ostreoidea</taxon>
        <taxon>Ostreidae</taxon>
        <taxon>Crassostrea</taxon>
    </lineage>
</organism>
<dbReference type="OrthoDB" id="6108093at2759"/>
<dbReference type="PANTHER" id="PTHR18841:SF0">
    <property type="entry name" value="VITELLINE MEMBRANE OUTER LAYER 1 HOMOLOG A-RELATED"/>
    <property type="match status" value="1"/>
</dbReference>
<evidence type="ECO:0000313" key="3">
    <source>
        <dbReference type="RefSeq" id="XP_022289904.1"/>
    </source>
</evidence>
<dbReference type="RefSeq" id="XP_022289904.1">
    <property type="nucleotide sequence ID" value="XM_022434196.1"/>
</dbReference>
<feature type="chain" id="PRO_5034528768" evidence="1">
    <location>
        <begin position="20"/>
        <end position="201"/>
    </location>
</feature>
<proteinExistence type="predicted"/>
<keyword evidence="1" id="KW-0732">Signal</keyword>
<dbReference type="GeneID" id="111101628"/>
<evidence type="ECO:0000313" key="2">
    <source>
        <dbReference type="Proteomes" id="UP000694844"/>
    </source>
</evidence>
<dbReference type="SUPFAM" id="SSF51092">
    <property type="entry name" value="Vitelline membrane outer protein-I (VMO-I)"/>
    <property type="match status" value="1"/>
</dbReference>
<dbReference type="AlphaFoldDB" id="A0A8B8AIQ9"/>
<dbReference type="GO" id="GO:0005615">
    <property type="term" value="C:extracellular space"/>
    <property type="evidence" value="ECO:0007669"/>
    <property type="project" value="TreeGrafter"/>
</dbReference>
<dbReference type="Gene3D" id="2.100.10.20">
    <property type="entry name" value="Vitelline membrane outer layer protein I (VOMI)"/>
    <property type="match status" value="1"/>
</dbReference>
<dbReference type="Pfam" id="PF03762">
    <property type="entry name" value="VOMI"/>
    <property type="match status" value="1"/>
</dbReference>
<dbReference type="InterPro" id="IPR005515">
    <property type="entry name" value="VOMI"/>
</dbReference>
<reference evidence="3" key="1">
    <citation type="submission" date="2025-08" db="UniProtKB">
        <authorList>
            <consortium name="RefSeq"/>
        </authorList>
    </citation>
    <scope>IDENTIFICATION</scope>
    <source>
        <tissue evidence="3">Whole sample</tissue>
    </source>
</reference>
<accession>A0A8B8AIQ9</accession>